<evidence type="ECO:0000256" key="1">
    <source>
        <dbReference type="ARBA" id="ARBA00008791"/>
    </source>
</evidence>
<keyword evidence="4" id="KW-1185">Reference proteome</keyword>
<dbReference type="SUPFAM" id="SSF52402">
    <property type="entry name" value="Adenine nucleotide alpha hydrolases-like"/>
    <property type="match status" value="2"/>
</dbReference>
<dbReference type="EMBL" id="SRID01000686">
    <property type="protein sequence ID" value="TGA83432.1"/>
    <property type="molecule type" value="Genomic_DNA"/>
</dbReference>
<evidence type="ECO:0000259" key="2">
    <source>
        <dbReference type="Pfam" id="PF00582"/>
    </source>
</evidence>
<accession>A0A4Z0FQ42</accession>
<feature type="domain" description="UspA" evidence="2">
    <location>
        <begin position="155"/>
        <end position="292"/>
    </location>
</feature>
<dbReference type="RefSeq" id="WP_135342596.1">
    <property type="nucleotide sequence ID" value="NZ_JBHLTX010000013.1"/>
</dbReference>
<dbReference type="InterPro" id="IPR014729">
    <property type="entry name" value="Rossmann-like_a/b/a_fold"/>
</dbReference>
<dbReference type="PRINTS" id="PR01438">
    <property type="entry name" value="UNVRSLSTRESS"/>
</dbReference>
<dbReference type="Pfam" id="PF00582">
    <property type="entry name" value="Usp"/>
    <property type="match status" value="2"/>
</dbReference>
<dbReference type="Proteomes" id="UP000297948">
    <property type="component" value="Unassembled WGS sequence"/>
</dbReference>
<name>A0A4Z0FQ42_9ACTN</name>
<gene>
    <name evidence="3" type="ORF">E4099_32080</name>
</gene>
<feature type="domain" description="UspA" evidence="2">
    <location>
        <begin position="3"/>
        <end position="137"/>
    </location>
</feature>
<evidence type="ECO:0000313" key="3">
    <source>
        <dbReference type="EMBL" id="TGA83432.1"/>
    </source>
</evidence>
<comment type="similarity">
    <text evidence="1">Belongs to the universal stress protein A family.</text>
</comment>
<dbReference type="AlphaFoldDB" id="A0A4Z0FQ42"/>
<dbReference type="PANTHER" id="PTHR46268">
    <property type="entry name" value="STRESS RESPONSE PROTEIN NHAX"/>
    <property type="match status" value="1"/>
</dbReference>
<evidence type="ECO:0000313" key="4">
    <source>
        <dbReference type="Proteomes" id="UP000297948"/>
    </source>
</evidence>
<protein>
    <submittedName>
        <fullName evidence="3">Universal stress protein</fullName>
    </submittedName>
</protein>
<sequence>MPGTITVGLDGTEHSLAAADWAADEASVRGATLRLVYAWQPPSPLDLPVAVDPVAVEAQAHEVLHQAEARVRARRPEPAVTGELLPTEPVPALLAESEGADMLVLGSRGHGPLVGFLLGSVSLQVVRQANGPVVVVRDTAAPEAQGAEERASEVVVGVQDAGEDAAPVLEFAFAAAAARGAPLRAVRAWSLPTPLDLVPSALRPMDEAGGPEAFNRSLLEDALRTWRERYPEVPVATHVEIGGASEVLLSQSGRAALVVVGRRTQWPAALRGIGSVTHAALHHARCPVAVVPHR</sequence>
<dbReference type="OrthoDB" id="4867015at2"/>
<comment type="caution">
    <text evidence="3">The sequence shown here is derived from an EMBL/GenBank/DDBJ whole genome shotgun (WGS) entry which is preliminary data.</text>
</comment>
<dbReference type="InterPro" id="IPR006015">
    <property type="entry name" value="Universal_stress_UspA"/>
</dbReference>
<dbReference type="PANTHER" id="PTHR46268:SF6">
    <property type="entry name" value="UNIVERSAL STRESS PROTEIN UP12"/>
    <property type="match status" value="1"/>
</dbReference>
<proteinExistence type="inferred from homology"/>
<dbReference type="InterPro" id="IPR006016">
    <property type="entry name" value="UspA"/>
</dbReference>
<dbReference type="Gene3D" id="3.40.50.620">
    <property type="entry name" value="HUPs"/>
    <property type="match status" value="2"/>
</dbReference>
<organism evidence="3 4">
    <name type="scientific">Streptomyces palmae</name>
    <dbReference type="NCBI Taxonomy" id="1701085"/>
    <lineage>
        <taxon>Bacteria</taxon>
        <taxon>Bacillati</taxon>
        <taxon>Actinomycetota</taxon>
        <taxon>Actinomycetes</taxon>
        <taxon>Kitasatosporales</taxon>
        <taxon>Streptomycetaceae</taxon>
        <taxon>Streptomyces</taxon>
    </lineage>
</organism>
<reference evidence="3 4" key="1">
    <citation type="submission" date="2019-03" db="EMBL/GenBank/DDBJ databases">
        <authorList>
            <person name="Gonzalez-Pimentel J.L."/>
        </authorList>
    </citation>
    <scope>NUCLEOTIDE SEQUENCE [LARGE SCALE GENOMIC DNA]</scope>
    <source>
        <strain evidence="3 4">JCM 31289</strain>
    </source>
</reference>